<keyword evidence="2" id="KW-1185">Reference proteome</keyword>
<dbReference type="AlphaFoldDB" id="A0A0F5LUU1"/>
<accession>A0A0F5LUU1</accession>
<reference evidence="1 2" key="1">
    <citation type="submission" date="2015-03" db="EMBL/GenBank/DDBJ databases">
        <authorList>
            <person name="Hassan Y.I."/>
            <person name="Lepp D."/>
            <person name="Zhou T."/>
        </authorList>
    </citation>
    <scope>NUCLEOTIDE SEQUENCE [LARGE SCALE GENOMIC DNA]</scope>
    <source>
        <strain evidence="1 2">DSM 17137</strain>
    </source>
</reference>
<proteinExistence type="predicted"/>
<dbReference type="EMBL" id="LAJF01000041">
    <property type="protein sequence ID" value="KKB86093.1"/>
    <property type="molecule type" value="Genomic_DNA"/>
</dbReference>
<evidence type="ECO:0000313" key="2">
    <source>
        <dbReference type="Proteomes" id="UP000033608"/>
    </source>
</evidence>
<sequence length="122" mass="14270">MHAPTIAYLIATSLRPVIRQTAHQLTLLGLITDTDDYSQKWLGNHDAYQRLSAFSLLELASVVHSLEFGLGLQECIYADQWEEAKTDRDRWQSRVRLSALRLQLIRLRRWKRESGWQALMFD</sequence>
<dbReference type="Proteomes" id="UP000033608">
    <property type="component" value="Unassembled WGS sequence"/>
</dbReference>
<evidence type="ECO:0000313" key="1">
    <source>
        <dbReference type="EMBL" id="KKB86093.1"/>
    </source>
</evidence>
<organism evidence="1 2">
    <name type="scientific">Devosia limi DSM 17137</name>
    <dbReference type="NCBI Taxonomy" id="1121477"/>
    <lineage>
        <taxon>Bacteria</taxon>
        <taxon>Pseudomonadati</taxon>
        <taxon>Pseudomonadota</taxon>
        <taxon>Alphaproteobacteria</taxon>
        <taxon>Hyphomicrobiales</taxon>
        <taxon>Devosiaceae</taxon>
        <taxon>Devosia</taxon>
    </lineage>
</organism>
<gene>
    <name evidence="1" type="ORF">VW29_04215</name>
</gene>
<protein>
    <submittedName>
        <fullName evidence="1">Uncharacterized protein</fullName>
    </submittedName>
</protein>
<name>A0A0F5LUU1_9HYPH</name>
<comment type="caution">
    <text evidence="1">The sequence shown here is derived from an EMBL/GenBank/DDBJ whole genome shotgun (WGS) entry which is preliminary data.</text>
</comment>
<dbReference type="PATRIC" id="fig|1121477.3.peg.1912"/>